<dbReference type="OrthoDB" id="3350993at2"/>
<reference evidence="3 4" key="1">
    <citation type="submission" date="2019-10" db="EMBL/GenBank/DDBJ databases">
        <title>Genome sequence of Luteimicrobium xylanilyticum HY-24.</title>
        <authorList>
            <person name="Kim D.Y."/>
            <person name="Park H.-Y."/>
        </authorList>
    </citation>
    <scope>NUCLEOTIDE SEQUENCE [LARGE SCALE GENOMIC DNA]</scope>
    <source>
        <strain evidence="3 4">HY-24</strain>
    </source>
</reference>
<evidence type="ECO:0000256" key="1">
    <source>
        <dbReference type="ARBA" id="ARBA00023277"/>
    </source>
</evidence>
<dbReference type="InterPro" id="IPR013022">
    <property type="entry name" value="Xyl_isomerase-like_TIM-brl"/>
</dbReference>
<evidence type="ECO:0000313" key="4">
    <source>
        <dbReference type="Proteomes" id="UP000326702"/>
    </source>
</evidence>
<name>A0A5P9Q5Q7_9MICO</name>
<keyword evidence="1" id="KW-0119">Carbohydrate metabolism</keyword>
<dbReference type="InterPro" id="IPR050312">
    <property type="entry name" value="IolE/XylAMocC-like"/>
</dbReference>
<dbReference type="InterPro" id="IPR036237">
    <property type="entry name" value="Xyl_isomerase-like_sf"/>
</dbReference>
<feature type="domain" description="Xylose isomerase-like TIM barrel" evidence="2">
    <location>
        <begin position="25"/>
        <end position="270"/>
    </location>
</feature>
<dbReference type="Pfam" id="PF01261">
    <property type="entry name" value="AP_endonuc_2"/>
    <property type="match status" value="1"/>
</dbReference>
<accession>A0A5P9Q5Q7</accession>
<dbReference type="Gene3D" id="3.20.20.150">
    <property type="entry name" value="Divalent-metal-dependent TIM barrel enzymes"/>
    <property type="match status" value="1"/>
</dbReference>
<dbReference type="Proteomes" id="UP000326702">
    <property type="component" value="Chromosome"/>
</dbReference>
<dbReference type="PANTHER" id="PTHR12110:SF53">
    <property type="entry name" value="BLR5974 PROTEIN"/>
    <property type="match status" value="1"/>
</dbReference>
<dbReference type="EMBL" id="CP045529">
    <property type="protein sequence ID" value="QFU96714.1"/>
    <property type="molecule type" value="Genomic_DNA"/>
</dbReference>
<dbReference type="SUPFAM" id="SSF51658">
    <property type="entry name" value="Xylose isomerase-like"/>
    <property type="match status" value="1"/>
</dbReference>
<proteinExistence type="predicted"/>
<evidence type="ECO:0000313" key="3">
    <source>
        <dbReference type="EMBL" id="QFU96714.1"/>
    </source>
</evidence>
<gene>
    <name evidence="3" type="ORF">KDY119_00201</name>
</gene>
<keyword evidence="4" id="KW-1185">Reference proteome</keyword>
<dbReference type="PANTHER" id="PTHR12110">
    <property type="entry name" value="HYDROXYPYRUVATE ISOMERASE"/>
    <property type="match status" value="1"/>
</dbReference>
<evidence type="ECO:0000259" key="2">
    <source>
        <dbReference type="Pfam" id="PF01261"/>
    </source>
</evidence>
<protein>
    <recommendedName>
        <fullName evidence="2">Xylose isomerase-like TIM barrel domain-containing protein</fullName>
    </recommendedName>
</protein>
<sequence length="355" mass="38496">MTRYGTDVKLADGTSSAWGDPLEMLDAVRDFGLDGINLRTLDELSPTLDPGFLGEWASHARDLGLYVEMGLGKVNPYMTAELPRVRDLGEGSYLAGMERMIAVCAEHGWTNTWTALGGYKGQYDGLYITDRFRAEAPWPDQLAATAKFLHRLAPALREHGVSLNLETHEEATTFELVRLVEEVGPDVIGICLDPGNMPVRGEVPDEGIARVAPYVRSTQLRDAALLRTGDRISRFLAPCGEGIVDWDAALRSVLTLNPGLNLTVEPIGPVRAEMPILDHDPVWLASHVDLGADELDRLRAAADAYASRAAAGEVDDLEQLRAVRPAKAAHHDFLARSVAHLRATVAGLAPVPSPA</sequence>
<dbReference type="RefSeq" id="WP_051136877.1">
    <property type="nucleotide sequence ID" value="NZ_BAABIH010000013.1"/>
</dbReference>
<organism evidence="3 4">
    <name type="scientific">Luteimicrobium xylanilyticum</name>
    <dbReference type="NCBI Taxonomy" id="1133546"/>
    <lineage>
        <taxon>Bacteria</taxon>
        <taxon>Bacillati</taxon>
        <taxon>Actinomycetota</taxon>
        <taxon>Actinomycetes</taxon>
        <taxon>Micrococcales</taxon>
        <taxon>Luteimicrobium</taxon>
    </lineage>
</organism>
<dbReference type="AlphaFoldDB" id="A0A5P9Q5Q7"/>
<dbReference type="KEGG" id="lxl:KDY119_00201"/>